<comment type="caution">
    <text evidence="2">The sequence shown here is derived from an EMBL/GenBank/DDBJ whole genome shotgun (WGS) entry which is preliminary data.</text>
</comment>
<dbReference type="RefSeq" id="XP_045958947.1">
    <property type="nucleotide sequence ID" value="XM_046095985.1"/>
</dbReference>
<dbReference type="GeneID" id="70124878"/>
<keyword evidence="1" id="KW-0732">Signal</keyword>
<gene>
    <name evidence="2" type="ORF">BKA67DRAFT_287048</name>
</gene>
<organism evidence="2 3">
    <name type="scientific">Truncatella angustata</name>
    <dbReference type="NCBI Taxonomy" id="152316"/>
    <lineage>
        <taxon>Eukaryota</taxon>
        <taxon>Fungi</taxon>
        <taxon>Dikarya</taxon>
        <taxon>Ascomycota</taxon>
        <taxon>Pezizomycotina</taxon>
        <taxon>Sordariomycetes</taxon>
        <taxon>Xylariomycetidae</taxon>
        <taxon>Amphisphaeriales</taxon>
        <taxon>Sporocadaceae</taxon>
        <taxon>Truncatella</taxon>
    </lineage>
</organism>
<dbReference type="AlphaFoldDB" id="A0A9P8ZXC1"/>
<reference evidence="2" key="1">
    <citation type="journal article" date="2021" name="Nat. Commun.">
        <title>Genetic determinants of endophytism in the Arabidopsis root mycobiome.</title>
        <authorList>
            <person name="Mesny F."/>
            <person name="Miyauchi S."/>
            <person name="Thiergart T."/>
            <person name="Pickel B."/>
            <person name="Atanasova L."/>
            <person name="Karlsson M."/>
            <person name="Huettel B."/>
            <person name="Barry K.W."/>
            <person name="Haridas S."/>
            <person name="Chen C."/>
            <person name="Bauer D."/>
            <person name="Andreopoulos W."/>
            <person name="Pangilinan J."/>
            <person name="LaButti K."/>
            <person name="Riley R."/>
            <person name="Lipzen A."/>
            <person name="Clum A."/>
            <person name="Drula E."/>
            <person name="Henrissat B."/>
            <person name="Kohler A."/>
            <person name="Grigoriev I.V."/>
            <person name="Martin F.M."/>
            <person name="Hacquard S."/>
        </authorList>
    </citation>
    <scope>NUCLEOTIDE SEQUENCE</scope>
    <source>
        <strain evidence="2">MPI-SDFR-AT-0073</strain>
    </source>
</reference>
<proteinExistence type="predicted"/>
<dbReference type="Proteomes" id="UP000758603">
    <property type="component" value="Unassembled WGS sequence"/>
</dbReference>
<evidence type="ECO:0000256" key="1">
    <source>
        <dbReference type="SAM" id="SignalP"/>
    </source>
</evidence>
<feature type="chain" id="PRO_5040211338" evidence="1">
    <location>
        <begin position="18"/>
        <end position="181"/>
    </location>
</feature>
<protein>
    <submittedName>
        <fullName evidence="2">Uncharacterized protein</fullName>
    </submittedName>
</protein>
<feature type="signal peptide" evidence="1">
    <location>
        <begin position="1"/>
        <end position="17"/>
    </location>
</feature>
<sequence>MTLGLWCLALESGGVGGLCKPIPGPLIGAHLLQKRYWVLCNFYVRHAAGSVTQKSKRSIETLQRKHSKWQHIGLEINKDKKLVEMMYDGSMWKCPVSVDYEDARLWSRQGLILLTQERPVAPANSGSVYGLVMHTTFSQCMNCANLGTYIHVWSQPCLAIINGILSSAYQLSRRLRAALRL</sequence>
<accession>A0A9P8ZXC1</accession>
<name>A0A9P8ZXC1_9PEZI</name>
<evidence type="ECO:0000313" key="2">
    <source>
        <dbReference type="EMBL" id="KAH6654677.1"/>
    </source>
</evidence>
<evidence type="ECO:0000313" key="3">
    <source>
        <dbReference type="Proteomes" id="UP000758603"/>
    </source>
</evidence>
<keyword evidence="3" id="KW-1185">Reference proteome</keyword>
<dbReference type="EMBL" id="JAGPXC010000004">
    <property type="protein sequence ID" value="KAH6654677.1"/>
    <property type="molecule type" value="Genomic_DNA"/>
</dbReference>